<dbReference type="AlphaFoldDB" id="A0A9P8LLT8"/>
<organism evidence="1 2">
    <name type="scientific">Spironucleus salmonicida</name>
    <dbReference type="NCBI Taxonomy" id="348837"/>
    <lineage>
        <taxon>Eukaryota</taxon>
        <taxon>Metamonada</taxon>
        <taxon>Diplomonadida</taxon>
        <taxon>Hexamitidae</taxon>
        <taxon>Hexamitinae</taxon>
        <taxon>Spironucleus</taxon>
    </lineage>
</organism>
<gene>
    <name evidence="1" type="ORF">SS50377_26679</name>
</gene>
<name>A0A9P8LLT8_9EUKA</name>
<dbReference type="GeneID" id="94300702"/>
<proteinExistence type="predicted"/>
<dbReference type="KEGG" id="ssao:94300702"/>
<evidence type="ECO:0000313" key="2">
    <source>
        <dbReference type="Proteomes" id="UP000018208"/>
    </source>
</evidence>
<protein>
    <recommendedName>
        <fullName evidence="3">Reverse transcriptase domain-containing protein</fullName>
    </recommendedName>
</protein>
<comment type="caution">
    <text evidence="1">The sequence shown here is derived from an EMBL/GenBank/DDBJ whole genome shotgun (WGS) entry which is preliminary data.</text>
</comment>
<reference evidence="1 2" key="1">
    <citation type="journal article" date="2014" name="PLoS Genet.">
        <title>The Genome of Spironucleus salmonicida Highlights a Fish Pathogen Adapted to Fluctuating Environments.</title>
        <authorList>
            <person name="Xu F."/>
            <person name="Jerlstrom-Hultqvist J."/>
            <person name="Einarsson E."/>
            <person name="Astvaldsson A."/>
            <person name="Svard S.G."/>
            <person name="Andersson J.O."/>
        </authorList>
    </citation>
    <scope>NUCLEOTIDE SEQUENCE [LARGE SCALE GENOMIC DNA]</scope>
    <source>
        <strain evidence="1 2">ATCC 50377</strain>
    </source>
</reference>
<evidence type="ECO:0000313" key="1">
    <source>
        <dbReference type="EMBL" id="KAH0570399.1"/>
    </source>
</evidence>
<sequence>MRVKLNYFFPFFEANILINSDDLWQIKLISNQNLQSCKNLSYSQFLINSALNNPLNCLFNYINPKTINYLEQSGHILFTPQFIRFFHLYGQQLQNLLSSRLYLLKSKIYQFTGRIDFTIQHNIKKHVASLINKQQSITVQGQFKKIKRHVIHRIKLFQVLLDNQKLIIEQRVIQQILHKFFYPVLGNFQKINFKQLIKKFVFNQELDKVENEIVTEIIAPLMSQYLLFSQDMYIQRKLVSHSSLKIYSEQISTSSYIQSVLIPMPKRNQQVRPLIMSYDQDSILPIIRYIFQDKNFSTVKQCLDDINSGKYTDVLNAFNLVNQQEIYQLVINKIKSFPEYFQTINWIKIQDIMYPQKITLIKNIDLQRLVKEHILNFKFFDIVSCTKFRLIQGIPQGAPLSPFLFLVWMDYKTTKSLISFVKLNNRSIIVRRYVDNIVSSEQFTISGVDTRQTQDFCGHYDNFYQEILFHQEFTEKKILMKLKIIQKLDIGHLEKLGYKYLLLRLAKCKQISIFNKKLIAIQGILSKQFPQYFLFIYGIFMQSQMNYYHNNFIISK</sequence>
<accession>A0A9P8LLT8</accession>
<dbReference type="EMBL" id="AUWU02000007">
    <property type="protein sequence ID" value="KAH0570399.1"/>
    <property type="molecule type" value="Genomic_DNA"/>
</dbReference>
<dbReference type="RefSeq" id="XP_067761172.1">
    <property type="nucleotide sequence ID" value="XM_067910485.1"/>
</dbReference>
<dbReference type="OrthoDB" id="10070415at2759"/>
<evidence type="ECO:0008006" key="3">
    <source>
        <dbReference type="Google" id="ProtNLM"/>
    </source>
</evidence>
<keyword evidence="2" id="KW-1185">Reference proteome</keyword>
<dbReference type="Proteomes" id="UP000018208">
    <property type="component" value="Unassembled WGS sequence"/>
</dbReference>